<dbReference type="PANTHER" id="PTHR30352">
    <property type="entry name" value="PYRUVATE FORMATE-LYASE-ACTIVATING ENZYME"/>
    <property type="match status" value="1"/>
</dbReference>
<evidence type="ECO:0000313" key="12">
    <source>
        <dbReference type="EMBL" id="MBM6921708.1"/>
    </source>
</evidence>
<keyword evidence="5" id="KW-0479">Metal-binding</keyword>
<dbReference type="PIRSF" id="PIRSF000371">
    <property type="entry name" value="PFL_act_enz"/>
    <property type="match status" value="1"/>
</dbReference>
<feature type="domain" description="4Fe-4S ferredoxin-type" evidence="10">
    <location>
        <begin position="76"/>
        <end position="105"/>
    </location>
</feature>
<dbReference type="Pfam" id="PF04055">
    <property type="entry name" value="Radical_SAM"/>
    <property type="match status" value="1"/>
</dbReference>
<dbReference type="Pfam" id="PF00037">
    <property type="entry name" value="Fer4"/>
    <property type="match status" value="1"/>
</dbReference>
<evidence type="ECO:0000256" key="2">
    <source>
        <dbReference type="ARBA" id="ARBA00009777"/>
    </source>
</evidence>
<feature type="domain" description="Radical SAM core" evidence="11">
    <location>
        <begin position="14"/>
        <end position="292"/>
    </location>
</feature>
<keyword evidence="3" id="KW-0004">4Fe-4S</keyword>
<dbReference type="PANTHER" id="PTHR30352:SF4">
    <property type="entry name" value="PYRUVATE FORMATE-LYASE 2-ACTIVATING ENZYME"/>
    <property type="match status" value="1"/>
</dbReference>
<dbReference type="GO" id="GO:0051539">
    <property type="term" value="F:4 iron, 4 sulfur cluster binding"/>
    <property type="evidence" value="ECO:0007669"/>
    <property type="project" value="UniProtKB-KW"/>
</dbReference>
<dbReference type="PROSITE" id="PS01087">
    <property type="entry name" value="RADICAL_ACTIVATING"/>
    <property type="match status" value="1"/>
</dbReference>
<dbReference type="RefSeq" id="WP_204447884.1">
    <property type="nucleotide sequence ID" value="NZ_JACJKY010000023.1"/>
</dbReference>
<dbReference type="AlphaFoldDB" id="A0A938X8C0"/>
<dbReference type="SFLD" id="SFLDG01066">
    <property type="entry name" value="organic_radical-activating_enz"/>
    <property type="match status" value="1"/>
</dbReference>
<dbReference type="SFLD" id="SFLDS00029">
    <property type="entry name" value="Radical_SAM"/>
    <property type="match status" value="1"/>
</dbReference>
<keyword evidence="6" id="KW-0560">Oxidoreductase</keyword>
<evidence type="ECO:0000256" key="7">
    <source>
        <dbReference type="ARBA" id="ARBA00023004"/>
    </source>
</evidence>
<comment type="catalytic activity">
    <reaction evidence="9">
        <text>glycyl-[protein] + reduced [flavodoxin] + S-adenosyl-L-methionine = glycin-2-yl radical-[protein] + semiquinone [flavodoxin] + 5'-deoxyadenosine + L-methionine + H(+)</text>
        <dbReference type="Rhea" id="RHEA:61976"/>
        <dbReference type="Rhea" id="RHEA-COMP:10622"/>
        <dbReference type="Rhea" id="RHEA-COMP:14480"/>
        <dbReference type="Rhea" id="RHEA-COMP:15993"/>
        <dbReference type="Rhea" id="RHEA-COMP:15994"/>
        <dbReference type="ChEBI" id="CHEBI:15378"/>
        <dbReference type="ChEBI" id="CHEBI:17319"/>
        <dbReference type="ChEBI" id="CHEBI:29947"/>
        <dbReference type="ChEBI" id="CHEBI:32722"/>
        <dbReference type="ChEBI" id="CHEBI:57618"/>
        <dbReference type="ChEBI" id="CHEBI:57844"/>
        <dbReference type="ChEBI" id="CHEBI:59789"/>
        <dbReference type="ChEBI" id="CHEBI:140311"/>
    </reaction>
</comment>
<evidence type="ECO:0000256" key="1">
    <source>
        <dbReference type="ARBA" id="ARBA00001966"/>
    </source>
</evidence>
<dbReference type="SFLD" id="SFLDG01118">
    <property type="entry name" value="activating_enzymes__group_2"/>
    <property type="match status" value="1"/>
</dbReference>
<evidence type="ECO:0000256" key="5">
    <source>
        <dbReference type="ARBA" id="ARBA00022723"/>
    </source>
</evidence>
<dbReference type="InterPro" id="IPR017900">
    <property type="entry name" value="4Fe4S_Fe_S_CS"/>
</dbReference>
<dbReference type="NCBIfam" id="TIGR02494">
    <property type="entry name" value="PFLE_PFLC"/>
    <property type="match status" value="1"/>
</dbReference>
<evidence type="ECO:0000256" key="6">
    <source>
        <dbReference type="ARBA" id="ARBA00023002"/>
    </source>
</evidence>
<dbReference type="Gene3D" id="3.20.20.70">
    <property type="entry name" value="Aldolase class I"/>
    <property type="match status" value="1"/>
</dbReference>
<keyword evidence="8" id="KW-0411">Iron-sulfur</keyword>
<evidence type="ECO:0000256" key="8">
    <source>
        <dbReference type="ARBA" id="ARBA00023014"/>
    </source>
</evidence>
<evidence type="ECO:0000313" key="13">
    <source>
        <dbReference type="Proteomes" id="UP000774750"/>
    </source>
</evidence>
<name>A0A938X8C0_9FIRM</name>
<evidence type="ECO:0000256" key="3">
    <source>
        <dbReference type="ARBA" id="ARBA00022485"/>
    </source>
</evidence>
<evidence type="ECO:0000256" key="4">
    <source>
        <dbReference type="ARBA" id="ARBA00022691"/>
    </source>
</evidence>
<feature type="domain" description="4Fe-4S ferredoxin-type" evidence="10">
    <location>
        <begin position="45"/>
        <end position="74"/>
    </location>
</feature>
<dbReference type="EMBL" id="JACJKY010000023">
    <property type="protein sequence ID" value="MBM6921708.1"/>
    <property type="molecule type" value="Genomic_DNA"/>
</dbReference>
<reference evidence="12" key="1">
    <citation type="submission" date="2020-08" db="EMBL/GenBank/DDBJ databases">
        <authorList>
            <person name="Cejkova D."/>
            <person name="Kubasova T."/>
            <person name="Jahodarova E."/>
            <person name="Rychlik I."/>
        </authorList>
    </citation>
    <scope>NUCLEOTIDE SEQUENCE</scope>
    <source>
        <strain evidence="12">An559</strain>
    </source>
</reference>
<sequence>MQGTVFNIQRFSLHDGPGIRTTVFLKGCNLSCAWCHNPESFSCEPQLEVDTVKCTSCGACAAVCPAHVHEIDSETGEHRFSFEKCTSCGACVKACPANAIQTIGEKKTPEEVMEVVRKDLPYYGRSGGGITVSGGEATMQFDFLCELLTLCKQEGIHTCVETNGVLSKERLTALCELVDLFLVDFKHYDTKQHQHYTGAPNEPVYESLSLLREKQKPVLLRCPIIPGVNDCDAHFAAIREIKQTHPNLIGAEVMPYHDIGAVKWKNIGKSYLMRDVVVPTKVQADAWRKEIE</sequence>
<organism evidence="12 13">
    <name type="scientific">Merdimmobilis hominis</name>
    <dbReference type="NCBI Taxonomy" id="2897707"/>
    <lineage>
        <taxon>Bacteria</taxon>
        <taxon>Bacillati</taxon>
        <taxon>Bacillota</taxon>
        <taxon>Clostridia</taxon>
        <taxon>Eubacteriales</taxon>
        <taxon>Oscillospiraceae</taxon>
        <taxon>Merdimmobilis</taxon>
    </lineage>
</organism>
<dbReference type="InterPro" id="IPR040074">
    <property type="entry name" value="BssD/PflA/YjjW"/>
</dbReference>
<accession>A0A938X8C0</accession>
<proteinExistence type="inferred from homology"/>
<dbReference type="InterPro" id="IPR012839">
    <property type="entry name" value="Organic_radical_activase"/>
</dbReference>
<dbReference type="InterPro" id="IPR058240">
    <property type="entry name" value="rSAM_sf"/>
</dbReference>
<dbReference type="PROSITE" id="PS51918">
    <property type="entry name" value="RADICAL_SAM"/>
    <property type="match status" value="1"/>
</dbReference>
<comment type="similarity">
    <text evidence="2">Belongs to the organic radical-activating enzymes family.</text>
</comment>
<dbReference type="CDD" id="cd01335">
    <property type="entry name" value="Radical_SAM"/>
    <property type="match status" value="1"/>
</dbReference>
<dbReference type="GO" id="GO:0046872">
    <property type="term" value="F:metal ion binding"/>
    <property type="evidence" value="ECO:0007669"/>
    <property type="project" value="UniProtKB-KW"/>
</dbReference>
<dbReference type="InterPro" id="IPR001989">
    <property type="entry name" value="Radical_activat_CS"/>
</dbReference>
<evidence type="ECO:0000259" key="10">
    <source>
        <dbReference type="PROSITE" id="PS51379"/>
    </source>
</evidence>
<dbReference type="InterPro" id="IPR034457">
    <property type="entry name" value="Organic_radical-activating"/>
</dbReference>
<dbReference type="GO" id="GO:0016491">
    <property type="term" value="F:oxidoreductase activity"/>
    <property type="evidence" value="ECO:0007669"/>
    <property type="project" value="UniProtKB-KW"/>
</dbReference>
<keyword evidence="4" id="KW-0949">S-adenosyl-L-methionine</keyword>
<reference evidence="12" key="2">
    <citation type="journal article" date="2021" name="Sci. Rep.">
        <title>The distribution of antibiotic resistance genes in chicken gut microbiota commensals.</title>
        <authorList>
            <person name="Juricova H."/>
            <person name="Matiasovicova J."/>
            <person name="Kubasova T."/>
            <person name="Cejkova D."/>
            <person name="Rychlik I."/>
        </authorList>
    </citation>
    <scope>NUCLEOTIDE SEQUENCE</scope>
    <source>
        <strain evidence="12">An559</strain>
    </source>
</reference>
<keyword evidence="13" id="KW-1185">Reference proteome</keyword>
<protein>
    <submittedName>
        <fullName evidence="12">Glycyl-radical enzyme activating protein</fullName>
    </submittedName>
</protein>
<dbReference type="InterPro" id="IPR017896">
    <property type="entry name" value="4Fe4S_Fe-S-bd"/>
</dbReference>
<comment type="cofactor">
    <cofactor evidence="1">
        <name>[4Fe-4S] cluster</name>
        <dbReference type="ChEBI" id="CHEBI:49883"/>
    </cofactor>
</comment>
<dbReference type="SUPFAM" id="SSF54862">
    <property type="entry name" value="4Fe-4S ferredoxins"/>
    <property type="match status" value="1"/>
</dbReference>
<evidence type="ECO:0000259" key="11">
    <source>
        <dbReference type="PROSITE" id="PS51918"/>
    </source>
</evidence>
<dbReference type="InterPro" id="IPR007197">
    <property type="entry name" value="rSAM"/>
</dbReference>
<dbReference type="Proteomes" id="UP000774750">
    <property type="component" value="Unassembled WGS sequence"/>
</dbReference>
<keyword evidence="7" id="KW-0408">Iron</keyword>
<dbReference type="PROSITE" id="PS00198">
    <property type="entry name" value="4FE4S_FER_1"/>
    <property type="match status" value="2"/>
</dbReference>
<dbReference type="PROSITE" id="PS51379">
    <property type="entry name" value="4FE4S_FER_2"/>
    <property type="match status" value="2"/>
</dbReference>
<dbReference type="InterPro" id="IPR013785">
    <property type="entry name" value="Aldolase_TIM"/>
</dbReference>
<evidence type="ECO:0000256" key="9">
    <source>
        <dbReference type="ARBA" id="ARBA00047365"/>
    </source>
</evidence>
<gene>
    <name evidence="12" type="ORF">H6A12_11165</name>
</gene>
<comment type="caution">
    <text evidence="12">The sequence shown here is derived from an EMBL/GenBank/DDBJ whole genome shotgun (WGS) entry which is preliminary data.</text>
</comment>
<dbReference type="SUPFAM" id="SSF102114">
    <property type="entry name" value="Radical SAM enzymes"/>
    <property type="match status" value="1"/>
</dbReference>